<dbReference type="InterPro" id="IPR037291">
    <property type="entry name" value="DUF4139"/>
</dbReference>
<dbReference type="OrthoDB" id="10068793at2759"/>
<keyword evidence="5" id="KW-1185">Reference proteome</keyword>
<dbReference type="EMBL" id="QPFP01000081">
    <property type="protein sequence ID" value="TEB23170.1"/>
    <property type="molecule type" value="Genomic_DNA"/>
</dbReference>
<feature type="region of interest" description="Disordered" evidence="1">
    <location>
        <begin position="531"/>
        <end position="564"/>
    </location>
</feature>
<dbReference type="PANTHER" id="PTHR31005:SF8">
    <property type="entry name" value="DUF4139 DOMAIN-CONTAINING PROTEIN"/>
    <property type="match status" value="1"/>
</dbReference>
<sequence length="630" mass="67531">MSRSPGTVNNVHLGSQGRISSVSVYSDRAEVIKMYKLAVAAGQNKVVVDGLPYTLDETSVRVEGRGDATIHDVTVSLPTRAPPPTSTSPELLLFSDQREETTTALSRYRKALTRLDRYLEARTEHYNNGGAPHAIPDDVGSLMENYLEASGKYDDKVLELKRELRKIDKAINEEHAASQKFVGSGAPCPYQATIGIYAEEGTEVEIVLKYVVIGAASWKPLYEIRANTESKDSPIEIIYKAAIRQDSGEDWTDVPITLETAKPTFGLSLPALPTWNISVYTPPPPPPPAPPAPSSRYAHLTPQPTGYSSIMQQIQETRDRRAGQLGEEETEREGVVHARTYQRSRAPPPPPARRSVPMQITEASVSSSGLGVNATFKVPGLITIPSDGAAHSVTVAKLKPKGRLSWLAMPQVGNGVHLTASITNSSEYTLLAGPSTVYLDESFVAKSKIPLTGPQGGFTCALGLDPSIRLTIPPPTSSTSTSGILTKTTCTSYAQRISVHNTKNAKVENLRVLARIPVSLDEKINVRLVEPSLPAPPASTPPQVSSGTPTSPPSVKESSEKSSIQAVGVAEGVTAWWYSGNGSEMNGVEDGAGGQEGKIQWNCAIDAKAKVDMTLRWDVGAGKDIAIVGL</sequence>
<dbReference type="Pfam" id="PF13598">
    <property type="entry name" value="DUF4139"/>
    <property type="match status" value="1"/>
</dbReference>
<protein>
    <recommendedName>
        <fullName evidence="6">Mucoidy inhibitor A</fullName>
    </recommendedName>
</protein>
<feature type="region of interest" description="Disordered" evidence="1">
    <location>
        <begin position="282"/>
        <end position="335"/>
    </location>
</feature>
<gene>
    <name evidence="4" type="ORF">FA13DRAFT_1818589</name>
</gene>
<evidence type="ECO:0000313" key="4">
    <source>
        <dbReference type="EMBL" id="TEB23170.1"/>
    </source>
</evidence>
<name>A0A4Y7SMS0_COPMI</name>
<dbReference type="Proteomes" id="UP000298030">
    <property type="component" value="Unassembled WGS sequence"/>
</dbReference>
<feature type="domain" description="DUF4139" evidence="2">
    <location>
        <begin position="212"/>
        <end position="539"/>
    </location>
</feature>
<dbReference type="AlphaFoldDB" id="A0A4Y7SMS0"/>
<evidence type="ECO:0008006" key="6">
    <source>
        <dbReference type="Google" id="ProtNLM"/>
    </source>
</evidence>
<organism evidence="4 5">
    <name type="scientific">Coprinellus micaceus</name>
    <name type="common">Glistening ink-cap mushroom</name>
    <name type="synonym">Coprinus micaceus</name>
    <dbReference type="NCBI Taxonomy" id="71717"/>
    <lineage>
        <taxon>Eukaryota</taxon>
        <taxon>Fungi</taxon>
        <taxon>Dikarya</taxon>
        <taxon>Basidiomycota</taxon>
        <taxon>Agaricomycotina</taxon>
        <taxon>Agaricomycetes</taxon>
        <taxon>Agaricomycetidae</taxon>
        <taxon>Agaricales</taxon>
        <taxon>Agaricineae</taxon>
        <taxon>Psathyrellaceae</taxon>
        <taxon>Coprinellus</taxon>
    </lineage>
</organism>
<proteinExistence type="predicted"/>
<feature type="compositionally biased region" description="Polar residues" evidence="1">
    <location>
        <begin position="302"/>
        <end position="315"/>
    </location>
</feature>
<evidence type="ECO:0000259" key="2">
    <source>
        <dbReference type="Pfam" id="PF13598"/>
    </source>
</evidence>
<feature type="compositionally biased region" description="Pro residues" evidence="1">
    <location>
        <begin position="282"/>
        <end position="293"/>
    </location>
</feature>
<dbReference type="NCBIfam" id="TIGR02231">
    <property type="entry name" value="mucoidy inhibitor MuiA family protein"/>
    <property type="match status" value="2"/>
</dbReference>
<evidence type="ECO:0000259" key="3">
    <source>
        <dbReference type="Pfam" id="PF13600"/>
    </source>
</evidence>
<feature type="domain" description="DUF4140" evidence="3">
    <location>
        <begin position="22"/>
        <end position="119"/>
    </location>
</feature>
<dbReference type="InterPro" id="IPR011935">
    <property type="entry name" value="CHP02231"/>
</dbReference>
<dbReference type="PANTHER" id="PTHR31005">
    <property type="entry name" value="DUF4139 DOMAIN-CONTAINING PROTEIN"/>
    <property type="match status" value="1"/>
</dbReference>
<evidence type="ECO:0000313" key="5">
    <source>
        <dbReference type="Proteomes" id="UP000298030"/>
    </source>
</evidence>
<dbReference type="STRING" id="71717.A0A4Y7SMS0"/>
<accession>A0A4Y7SMS0</accession>
<dbReference type="Pfam" id="PF13600">
    <property type="entry name" value="DUF4140"/>
    <property type="match status" value="1"/>
</dbReference>
<feature type="compositionally biased region" description="Low complexity" evidence="1">
    <location>
        <begin position="541"/>
        <end position="556"/>
    </location>
</feature>
<evidence type="ECO:0000256" key="1">
    <source>
        <dbReference type="SAM" id="MobiDB-lite"/>
    </source>
</evidence>
<dbReference type="InterPro" id="IPR025554">
    <property type="entry name" value="DUF4140"/>
</dbReference>
<comment type="caution">
    <text evidence="4">The sequence shown here is derived from an EMBL/GenBank/DDBJ whole genome shotgun (WGS) entry which is preliminary data.</text>
</comment>
<reference evidence="4 5" key="1">
    <citation type="journal article" date="2019" name="Nat. Ecol. Evol.">
        <title>Megaphylogeny resolves global patterns of mushroom evolution.</title>
        <authorList>
            <person name="Varga T."/>
            <person name="Krizsan K."/>
            <person name="Foldi C."/>
            <person name="Dima B."/>
            <person name="Sanchez-Garcia M."/>
            <person name="Sanchez-Ramirez S."/>
            <person name="Szollosi G.J."/>
            <person name="Szarkandi J.G."/>
            <person name="Papp V."/>
            <person name="Albert L."/>
            <person name="Andreopoulos W."/>
            <person name="Angelini C."/>
            <person name="Antonin V."/>
            <person name="Barry K.W."/>
            <person name="Bougher N.L."/>
            <person name="Buchanan P."/>
            <person name="Buyck B."/>
            <person name="Bense V."/>
            <person name="Catcheside P."/>
            <person name="Chovatia M."/>
            <person name="Cooper J."/>
            <person name="Damon W."/>
            <person name="Desjardin D."/>
            <person name="Finy P."/>
            <person name="Geml J."/>
            <person name="Haridas S."/>
            <person name="Hughes K."/>
            <person name="Justo A."/>
            <person name="Karasinski D."/>
            <person name="Kautmanova I."/>
            <person name="Kiss B."/>
            <person name="Kocsube S."/>
            <person name="Kotiranta H."/>
            <person name="LaButti K.M."/>
            <person name="Lechner B.E."/>
            <person name="Liimatainen K."/>
            <person name="Lipzen A."/>
            <person name="Lukacs Z."/>
            <person name="Mihaltcheva S."/>
            <person name="Morgado L.N."/>
            <person name="Niskanen T."/>
            <person name="Noordeloos M.E."/>
            <person name="Ohm R.A."/>
            <person name="Ortiz-Santana B."/>
            <person name="Ovrebo C."/>
            <person name="Racz N."/>
            <person name="Riley R."/>
            <person name="Savchenko A."/>
            <person name="Shiryaev A."/>
            <person name="Soop K."/>
            <person name="Spirin V."/>
            <person name="Szebenyi C."/>
            <person name="Tomsovsky M."/>
            <person name="Tulloss R.E."/>
            <person name="Uehling J."/>
            <person name="Grigoriev I.V."/>
            <person name="Vagvolgyi C."/>
            <person name="Papp T."/>
            <person name="Martin F.M."/>
            <person name="Miettinen O."/>
            <person name="Hibbett D.S."/>
            <person name="Nagy L.G."/>
        </authorList>
    </citation>
    <scope>NUCLEOTIDE SEQUENCE [LARGE SCALE GENOMIC DNA]</scope>
    <source>
        <strain evidence="4 5">FP101781</strain>
    </source>
</reference>